<comment type="pathway">
    <text evidence="2 6">Cofactor biosynthesis; molybdopterin biosynthesis.</text>
</comment>
<dbReference type="CDD" id="cd01420">
    <property type="entry name" value="MoaC_PE"/>
    <property type="match status" value="1"/>
</dbReference>
<name>A0A559J4V6_9BACL</name>
<feature type="active site" evidence="6">
    <location>
        <position position="131"/>
    </location>
</feature>
<organism evidence="8 9">
    <name type="scientific">Cohnella terricola</name>
    <dbReference type="NCBI Taxonomy" id="1289167"/>
    <lineage>
        <taxon>Bacteria</taxon>
        <taxon>Bacillati</taxon>
        <taxon>Bacillota</taxon>
        <taxon>Bacilli</taxon>
        <taxon>Bacillales</taxon>
        <taxon>Paenibacillaceae</taxon>
        <taxon>Cohnella</taxon>
    </lineage>
</organism>
<dbReference type="NCBIfam" id="TIGR00581">
    <property type="entry name" value="moaC"/>
    <property type="match status" value="1"/>
</dbReference>
<comment type="function">
    <text evidence="6">Catalyzes the conversion of (8S)-3',8-cyclo-7,8-dihydroguanosine 5'-triphosphate to cyclic pyranopterin monophosphate (cPMP).</text>
</comment>
<comment type="caution">
    <text evidence="8">The sequence shown here is derived from an EMBL/GenBank/DDBJ whole genome shotgun (WGS) entry which is preliminary data.</text>
</comment>
<protein>
    <recommendedName>
        <fullName evidence="3 6">Cyclic pyranopterin monophosphate synthase</fullName>
        <ecNumber evidence="3 6">4.6.1.17</ecNumber>
    </recommendedName>
    <alternativeName>
        <fullName evidence="6">Molybdenum cofactor biosynthesis protein C</fullName>
    </alternativeName>
</protein>
<feature type="binding site" evidence="6">
    <location>
        <begin position="79"/>
        <end position="81"/>
    </location>
    <ligand>
        <name>substrate</name>
    </ligand>
</feature>
<evidence type="ECO:0000256" key="6">
    <source>
        <dbReference type="HAMAP-Rule" id="MF_01224"/>
    </source>
</evidence>
<comment type="catalytic activity">
    <reaction evidence="1 6">
        <text>(8S)-3',8-cyclo-7,8-dihydroguanosine 5'-triphosphate = cyclic pyranopterin phosphate + diphosphate</text>
        <dbReference type="Rhea" id="RHEA:49580"/>
        <dbReference type="ChEBI" id="CHEBI:33019"/>
        <dbReference type="ChEBI" id="CHEBI:59648"/>
        <dbReference type="ChEBI" id="CHEBI:131766"/>
        <dbReference type="EC" id="4.6.1.17"/>
    </reaction>
</comment>
<dbReference type="GO" id="GO:0061799">
    <property type="term" value="F:cyclic pyranopterin monophosphate synthase activity"/>
    <property type="evidence" value="ECO:0007669"/>
    <property type="project" value="UniProtKB-UniRule"/>
</dbReference>
<dbReference type="NCBIfam" id="NF006870">
    <property type="entry name" value="PRK09364.1"/>
    <property type="match status" value="1"/>
</dbReference>
<dbReference type="InterPro" id="IPR036522">
    <property type="entry name" value="MoaC_sf"/>
</dbReference>
<dbReference type="InterPro" id="IPR023045">
    <property type="entry name" value="MoaC"/>
</dbReference>
<evidence type="ECO:0000256" key="3">
    <source>
        <dbReference type="ARBA" id="ARBA00012575"/>
    </source>
</evidence>
<keyword evidence="4 6" id="KW-0501">Molybdenum cofactor biosynthesis</keyword>
<dbReference type="EMBL" id="VNJJ01000027">
    <property type="protein sequence ID" value="TVX94907.1"/>
    <property type="molecule type" value="Genomic_DNA"/>
</dbReference>
<dbReference type="AlphaFoldDB" id="A0A559J4V6"/>
<dbReference type="PANTHER" id="PTHR22960:SF29">
    <property type="entry name" value="CYCLIC PYRANOPTERIN MONOPHOSPHATE SYNTHASE"/>
    <property type="match status" value="1"/>
</dbReference>
<dbReference type="InterPro" id="IPR002820">
    <property type="entry name" value="Mopterin_CF_biosynth-C_dom"/>
</dbReference>
<dbReference type="Proteomes" id="UP000316330">
    <property type="component" value="Unassembled WGS sequence"/>
</dbReference>
<evidence type="ECO:0000256" key="5">
    <source>
        <dbReference type="ARBA" id="ARBA00023239"/>
    </source>
</evidence>
<dbReference type="UniPathway" id="UPA00344"/>
<keyword evidence="5 6" id="KW-0456">Lyase</keyword>
<feature type="domain" description="Molybdopterin cofactor biosynthesis C (MoaC)" evidence="7">
    <location>
        <begin position="19"/>
        <end position="153"/>
    </location>
</feature>
<dbReference type="OrthoDB" id="9794429at2"/>
<dbReference type="SUPFAM" id="SSF55040">
    <property type="entry name" value="Molybdenum cofactor biosynthesis protein C, MoaC"/>
    <property type="match status" value="1"/>
</dbReference>
<evidence type="ECO:0000313" key="8">
    <source>
        <dbReference type="EMBL" id="TVX94907.1"/>
    </source>
</evidence>
<evidence type="ECO:0000256" key="1">
    <source>
        <dbReference type="ARBA" id="ARBA00001637"/>
    </source>
</evidence>
<dbReference type="InterPro" id="IPR047594">
    <property type="entry name" value="MoaC_bact/euk"/>
</dbReference>
<comment type="similarity">
    <text evidence="6">Belongs to the MoaC family.</text>
</comment>
<dbReference type="GO" id="GO:0006777">
    <property type="term" value="P:Mo-molybdopterin cofactor biosynthetic process"/>
    <property type="evidence" value="ECO:0007669"/>
    <property type="project" value="UniProtKB-UniRule"/>
</dbReference>
<dbReference type="InterPro" id="IPR050105">
    <property type="entry name" value="MoCo_biosynth_MoaA/MoaC"/>
</dbReference>
<accession>A0A559J4V6</accession>
<comment type="subunit">
    <text evidence="6">Homohexamer; trimer of dimers.</text>
</comment>
<proteinExistence type="inferred from homology"/>
<evidence type="ECO:0000313" key="9">
    <source>
        <dbReference type="Proteomes" id="UP000316330"/>
    </source>
</evidence>
<feature type="binding site" evidence="6">
    <location>
        <begin position="116"/>
        <end position="117"/>
    </location>
    <ligand>
        <name>substrate</name>
    </ligand>
</feature>
<evidence type="ECO:0000259" key="7">
    <source>
        <dbReference type="Pfam" id="PF01967"/>
    </source>
</evidence>
<dbReference type="PANTHER" id="PTHR22960">
    <property type="entry name" value="MOLYBDOPTERIN COFACTOR SYNTHESIS PROTEIN A"/>
    <property type="match status" value="1"/>
</dbReference>
<dbReference type="HAMAP" id="MF_01224_B">
    <property type="entry name" value="MoaC_B"/>
    <property type="match status" value="1"/>
</dbReference>
<reference evidence="8 9" key="1">
    <citation type="submission" date="2019-07" db="EMBL/GenBank/DDBJ databases">
        <authorList>
            <person name="Kim J."/>
        </authorList>
    </citation>
    <scope>NUCLEOTIDE SEQUENCE [LARGE SCALE GENOMIC DNA]</scope>
    <source>
        <strain evidence="8 9">G13</strain>
    </source>
</reference>
<keyword evidence="9" id="KW-1185">Reference proteome</keyword>
<gene>
    <name evidence="6 8" type="primary">moaC</name>
    <name evidence="8" type="ORF">FPZ45_24360</name>
</gene>
<dbReference type="EC" id="4.6.1.17" evidence="3 6"/>
<dbReference type="Pfam" id="PF01967">
    <property type="entry name" value="MoaC"/>
    <property type="match status" value="1"/>
</dbReference>
<evidence type="ECO:0000256" key="2">
    <source>
        <dbReference type="ARBA" id="ARBA00005046"/>
    </source>
</evidence>
<sequence length="167" mass="17725">MERAGDGLTHFNEQGRARMVDISDKAVTARVAVAEGRVVMAPETLRRIREGAIAKGDVLAVAQIAGIQAAKKTSDWIPMCHPLPLTGVDIRFSDDGTNTLTITAEVKTTGRTGVEMEALTAVTAAALTVYDMCKAVQKDIIIDAVKLLAKTGGKNGDYIGLAEQQES</sequence>
<dbReference type="Gene3D" id="3.30.70.640">
    <property type="entry name" value="Molybdopterin cofactor biosynthesis C (MoaC) domain"/>
    <property type="match status" value="1"/>
</dbReference>
<evidence type="ECO:0000256" key="4">
    <source>
        <dbReference type="ARBA" id="ARBA00023150"/>
    </source>
</evidence>